<evidence type="ECO:0000313" key="2">
    <source>
        <dbReference type="EMBL" id="KLE34534.1"/>
    </source>
</evidence>
<name>A0A0G9MVA5_9SPHN</name>
<dbReference type="InterPro" id="IPR016980">
    <property type="entry name" value="S-AdoMet-dep_MeTrfase_Alr7345"/>
</dbReference>
<reference evidence="2 3" key="1">
    <citation type="submission" date="2015-04" db="EMBL/GenBank/DDBJ databases">
        <title>The draft genome sequence of Erythrobacter luteus KA37.</title>
        <authorList>
            <person name="Zhuang L."/>
            <person name="Liu Y."/>
            <person name="Shao Z."/>
        </authorList>
    </citation>
    <scope>NUCLEOTIDE SEQUENCE [LARGE SCALE GENOMIC DNA]</scope>
    <source>
        <strain evidence="2 3">KA37</strain>
    </source>
</reference>
<comment type="caution">
    <text evidence="2">The sequence shown here is derived from an EMBL/GenBank/DDBJ whole genome shotgun (WGS) entry which is preliminary data.</text>
</comment>
<keyword evidence="1" id="KW-0732">Signal</keyword>
<keyword evidence="3" id="KW-1185">Reference proteome</keyword>
<dbReference type="InterPro" id="IPR029063">
    <property type="entry name" value="SAM-dependent_MTases_sf"/>
</dbReference>
<protein>
    <recommendedName>
        <fullName evidence="4">Methyltransferase</fullName>
    </recommendedName>
</protein>
<evidence type="ECO:0008006" key="4">
    <source>
        <dbReference type="Google" id="ProtNLM"/>
    </source>
</evidence>
<gene>
    <name evidence="2" type="ORF">AAW00_09990</name>
</gene>
<evidence type="ECO:0000313" key="3">
    <source>
        <dbReference type="Proteomes" id="UP000053464"/>
    </source>
</evidence>
<dbReference type="SUPFAM" id="SSF53335">
    <property type="entry name" value="S-adenosyl-L-methionine-dependent methyltransferases"/>
    <property type="match status" value="1"/>
</dbReference>
<dbReference type="PATRIC" id="fig|1581420.6.peg.2049"/>
<feature type="chain" id="PRO_5002579435" description="Methyltransferase" evidence="1">
    <location>
        <begin position="23"/>
        <end position="264"/>
    </location>
</feature>
<dbReference type="Proteomes" id="UP000053464">
    <property type="component" value="Unassembled WGS sequence"/>
</dbReference>
<accession>A0A0G9MVA5</accession>
<dbReference type="RefSeq" id="WP_047004181.1">
    <property type="nucleotide sequence ID" value="NZ_LBHB01000002.1"/>
</dbReference>
<dbReference type="Gene3D" id="3.40.50.150">
    <property type="entry name" value="Vaccinia Virus protein VP39"/>
    <property type="match status" value="1"/>
</dbReference>
<evidence type="ECO:0000256" key="1">
    <source>
        <dbReference type="SAM" id="SignalP"/>
    </source>
</evidence>
<sequence>MRAKLFVAAAAALMLPGCGDGAAPEANAPTQYSASRYQQAVADIGRLDDVESDAARLPAELLAFAQIERGEVVGDYIMGGGYVTRLLAIAVGRQGKVYAFQPDEFIAFDPQYAADQDDTVRRYSDDNGNPVGVFPLRGPIADPGWPEPLDAIVTVMNFHDLYLETMPEGTPGAVSRMLFDSLKPGGRLVVVDHLAVDGSGAAAANEVHRMDRNLAMTALADAGFVLEAESNIYSRPDDPRTASVFDEGIRGRTDQFAWRLRKPE</sequence>
<organism evidence="2 3">
    <name type="scientific">Aurantiacibacter luteus</name>
    <dbReference type="NCBI Taxonomy" id="1581420"/>
    <lineage>
        <taxon>Bacteria</taxon>
        <taxon>Pseudomonadati</taxon>
        <taxon>Pseudomonadota</taxon>
        <taxon>Alphaproteobacteria</taxon>
        <taxon>Sphingomonadales</taxon>
        <taxon>Erythrobacteraceae</taxon>
        <taxon>Aurantiacibacter</taxon>
    </lineage>
</organism>
<dbReference type="PIRSF" id="PIRSF031679">
    <property type="entry name" value="Mtase_Alr7345_prd"/>
    <property type="match status" value="1"/>
</dbReference>
<dbReference type="OrthoDB" id="9342567at2"/>
<dbReference type="EMBL" id="LBHB01000002">
    <property type="protein sequence ID" value="KLE34534.1"/>
    <property type="molecule type" value="Genomic_DNA"/>
</dbReference>
<dbReference type="STRING" id="1581420.AAW00_09990"/>
<dbReference type="AlphaFoldDB" id="A0A0G9MVA5"/>
<proteinExistence type="predicted"/>
<feature type="signal peptide" evidence="1">
    <location>
        <begin position="1"/>
        <end position="22"/>
    </location>
</feature>